<evidence type="ECO:0000313" key="1">
    <source>
        <dbReference type="EMBL" id="MCU7251909.1"/>
    </source>
</evidence>
<evidence type="ECO:0000313" key="2">
    <source>
        <dbReference type="Proteomes" id="UP001139955"/>
    </source>
</evidence>
<keyword evidence="2" id="KW-1185">Reference proteome</keyword>
<dbReference type="RefSeq" id="WP_301623782.1">
    <property type="nucleotide sequence ID" value="NZ_JAOSKY010000033.1"/>
</dbReference>
<dbReference type="AlphaFoldDB" id="A0A9X2XT66"/>
<protein>
    <submittedName>
        <fullName evidence="1">Uncharacterized protein</fullName>
    </submittedName>
</protein>
<reference evidence="1" key="1">
    <citation type="submission" date="2022-09" db="EMBL/GenBank/DDBJ databases">
        <authorList>
            <person name="Cesa-Luna C."/>
            <person name="Girard L."/>
            <person name="Lood C."/>
            <person name="Hofte M."/>
            <person name="De Mot R."/>
        </authorList>
    </citation>
    <scope>NUCLEOTIDE SEQUENCE</scope>
    <source>
        <strain evidence="1">B1M3-32</strain>
    </source>
</reference>
<comment type="caution">
    <text evidence="1">The sequence shown here is derived from an EMBL/GenBank/DDBJ whole genome shotgun (WGS) entry which is preliminary data.</text>
</comment>
<proteinExistence type="predicted"/>
<dbReference type="Proteomes" id="UP001139955">
    <property type="component" value="Unassembled WGS sequence"/>
</dbReference>
<accession>A0A9X2XT66</accession>
<gene>
    <name evidence="1" type="ORF">OC940_29200</name>
</gene>
<organism evidence="1 2">
    <name type="scientific">Pseudomonas koreensis</name>
    <dbReference type="NCBI Taxonomy" id="198620"/>
    <lineage>
        <taxon>Bacteria</taxon>
        <taxon>Pseudomonadati</taxon>
        <taxon>Pseudomonadota</taxon>
        <taxon>Gammaproteobacteria</taxon>
        <taxon>Pseudomonadales</taxon>
        <taxon>Pseudomonadaceae</taxon>
        <taxon>Pseudomonas</taxon>
    </lineage>
</organism>
<name>A0A9X2XT66_9PSED</name>
<dbReference type="EMBL" id="JAOSKY010000033">
    <property type="protein sequence ID" value="MCU7251909.1"/>
    <property type="molecule type" value="Genomic_DNA"/>
</dbReference>
<sequence length="94" mass="9905">MDSDISLNTFKIAALTLALSQGERGLIEVAVKNMYIHQNQVGSKAAFVGKPTPTKAKAKAKAKAAREVRIRFSPLNTMSVSSSTAFDVPAPSAG</sequence>
<reference evidence="1" key="2">
    <citation type="journal article" date="2023" name="mSystems">
        <title>Charting the Lipopeptidome of Nonpathogenic Pseudomonas.</title>
        <authorList>
            <person name="Cesa-Luna C."/>
            <person name="Geudens N."/>
            <person name="Girard L."/>
            <person name="De Roo V."/>
            <person name="Maklad H.R."/>
            <person name="Martins J.C."/>
            <person name="Hofte M."/>
            <person name="De Mot R."/>
        </authorList>
    </citation>
    <scope>NUCLEOTIDE SEQUENCE</scope>
    <source>
        <strain evidence="1">B1M3-32</strain>
    </source>
</reference>